<name>A0A8S4G9R6_PLUXY</name>
<accession>A0A8S4G9R6</accession>
<sequence>MCFLMAGRPRQNFDEKENNQETNKIKPPDEPCSSKDVNEKEIRSFHIQGRRVVEIEYFFKQLQDIGSHSSMFDCNLSYIKIVNEEKAGLNSTFNMICQMCGAKFQVKSSKASESKMDINEEVVAGIMSTGAGYTQLNTVLCHTNIPPMSLRRYQSTHDKVCQWWEKTAQHCMAEAGKQEQEHAVAIGSVNEKGTPMIPVTGDACWSKRSYGTNYCASSGAGAIVGMYSKKVLHYGVKNKVCTICSRANKKALDPPDHICFKNFDGPSTAMEAAIITEGFKSSLDDHGLIYNQYVADGDSSTYASIRNSRPYESVTVGKVECKNHLLRNYCKALLSIATNTKYPIRARKLLKDNYLRIRWGIDCSVKFWYGQNNISFSEKMENIKNDIINGPYHIFGDHSKCASYFCTDAIKKQSENMVPELKVHGVFQQVEDLAHRLSLHAYSFAYNVTNNLVESYNARVAMFVGGKRVNFTQRRSYAGRCAGAVISYNSGAVQTTVHNYIFGTEANPEIVRLENIRNKLNVKRIEKSIKKKKVFKQVTNKDAHYGDACIKVDMDDEEYKRAKTDFLLRLEITAEEKEKIEQDTILQSASPLWLETRRKLLTASWFSTVCKRRPSTNCTPLVKQILYGTDLSNVPSIKHGKNNEYTALRELEQALNTKISQCGLSIDKEFSFLGASPDGKCDLGIIEVKCPSSSYKMDPEEAIRLKKVDFWKYASNKLVVNRNHKWFYQIQGQLRITGQNTCIFAIWTGPGNIKYELINKDDQFWKEKMEIPLIRFYKNCLLPELIDPRFNRNMPLREHSSHSHEHILMTNN</sequence>
<evidence type="ECO:0000256" key="1">
    <source>
        <dbReference type="SAM" id="MobiDB-lite"/>
    </source>
</evidence>
<dbReference type="CDD" id="cd22343">
    <property type="entry name" value="PDDEXK_lambda_exonuclease-like"/>
    <property type="match status" value="1"/>
</dbReference>
<dbReference type="EMBL" id="CAJHNJ030000236">
    <property type="protein sequence ID" value="CAG9137416.1"/>
    <property type="molecule type" value="Genomic_DNA"/>
</dbReference>
<proteinExistence type="predicted"/>
<reference evidence="4" key="1">
    <citation type="submission" date="2020-11" db="EMBL/GenBank/DDBJ databases">
        <authorList>
            <person name="Whiteford S."/>
        </authorList>
    </citation>
    <scope>NUCLEOTIDE SEQUENCE</scope>
</reference>
<dbReference type="GO" id="GO:0006281">
    <property type="term" value="P:DNA repair"/>
    <property type="evidence" value="ECO:0007669"/>
    <property type="project" value="UniProtKB-ARBA"/>
</dbReference>
<feature type="region of interest" description="Disordered" evidence="1">
    <location>
        <begin position="13"/>
        <end position="37"/>
    </location>
</feature>
<dbReference type="InterPro" id="IPR011604">
    <property type="entry name" value="PDDEXK-like_dom_sf"/>
</dbReference>
<dbReference type="Proteomes" id="UP000653454">
    <property type="component" value="Unassembled WGS sequence"/>
</dbReference>
<protein>
    <submittedName>
        <fullName evidence="4">(diamondback moth) hypothetical protein</fullName>
    </submittedName>
</protein>
<gene>
    <name evidence="4" type="ORF">PLXY2_LOCUS15670</name>
</gene>
<dbReference type="SUPFAM" id="SSF52980">
    <property type="entry name" value="Restriction endonuclease-like"/>
    <property type="match status" value="1"/>
</dbReference>
<dbReference type="Gene3D" id="3.90.320.10">
    <property type="match status" value="1"/>
</dbReference>
<dbReference type="AlphaFoldDB" id="A0A8S4G9R6"/>
<feature type="domain" description="YqaJ viral recombinase" evidence="2">
    <location>
        <begin position="593"/>
        <end position="739"/>
    </location>
</feature>
<dbReference type="Pfam" id="PF09588">
    <property type="entry name" value="YqaJ"/>
    <property type="match status" value="1"/>
</dbReference>
<evidence type="ECO:0000313" key="4">
    <source>
        <dbReference type="EMBL" id="CAG9137416.1"/>
    </source>
</evidence>
<dbReference type="InterPro" id="IPR011335">
    <property type="entry name" value="Restrct_endonuc-II-like"/>
</dbReference>
<dbReference type="InterPro" id="IPR049012">
    <property type="entry name" value="Mutator_transp_dom"/>
</dbReference>
<comment type="caution">
    <text evidence="4">The sequence shown here is derived from an EMBL/GenBank/DDBJ whole genome shotgun (WGS) entry which is preliminary data.</text>
</comment>
<dbReference type="InterPro" id="IPR019080">
    <property type="entry name" value="YqaJ_viral_recombinase"/>
</dbReference>
<evidence type="ECO:0000313" key="5">
    <source>
        <dbReference type="Proteomes" id="UP000653454"/>
    </source>
</evidence>
<evidence type="ECO:0000259" key="2">
    <source>
        <dbReference type="Pfam" id="PF09588"/>
    </source>
</evidence>
<evidence type="ECO:0000259" key="3">
    <source>
        <dbReference type="Pfam" id="PF20700"/>
    </source>
</evidence>
<dbReference type="InterPro" id="IPR051703">
    <property type="entry name" value="NF-kappa-B_Signaling_Reg"/>
</dbReference>
<dbReference type="PANTHER" id="PTHR46609">
    <property type="entry name" value="EXONUCLEASE, PHAGE-TYPE/RECB, C-TERMINAL DOMAIN-CONTAINING PROTEIN"/>
    <property type="match status" value="1"/>
</dbReference>
<dbReference type="PANTHER" id="PTHR46609:SF8">
    <property type="entry name" value="YQAJ VIRAL RECOMBINASE DOMAIN-CONTAINING PROTEIN"/>
    <property type="match status" value="1"/>
</dbReference>
<dbReference type="Pfam" id="PF20700">
    <property type="entry name" value="Mutator"/>
    <property type="match status" value="1"/>
</dbReference>
<feature type="domain" description="Mutator-like transposase" evidence="3">
    <location>
        <begin position="49"/>
        <end position="406"/>
    </location>
</feature>
<organism evidence="4 5">
    <name type="scientific">Plutella xylostella</name>
    <name type="common">Diamondback moth</name>
    <name type="synonym">Plutella maculipennis</name>
    <dbReference type="NCBI Taxonomy" id="51655"/>
    <lineage>
        <taxon>Eukaryota</taxon>
        <taxon>Metazoa</taxon>
        <taxon>Ecdysozoa</taxon>
        <taxon>Arthropoda</taxon>
        <taxon>Hexapoda</taxon>
        <taxon>Insecta</taxon>
        <taxon>Pterygota</taxon>
        <taxon>Neoptera</taxon>
        <taxon>Endopterygota</taxon>
        <taxon>Lepidoptera</taxon>
        <taxon>Glossata</taxon>
        <taxon>Ditrysia</taxon>
        <taxon>Yponomeutoidea</taxon>
        <taxon>Plutellidae</taxon>
        <taxon>Plutella</taxon>
    </lineage>
</organism>
<keyword evidence="5" id="KW-1185">Reference proteome</keyword>